<evidence type="ECO:0000313" key="2">
    <source>
        <dbReference type="EMBL" id="RZC60379.1"/>
    </source>
</evidence>
<sequence length="135" mass="15774">MNKGFLMINGVAMPNGGTQDKCCYNYQREHWQFSCRQMNNRSCTILIHSGSGIIWDGHFLVLLVGFLIINWVAMPNGGTQEKCCCSYQREHWQFSCRQMNNRKSFKEPEVCGIWMNKEVDRYGGKKMKQGIRRTH</sequence>
<evidence type="ECO:0000313" key="3">
    <source>
        <dbReference type="Proteomes" id="UP000316621"/>
    </source>
</evidence>
<keyword evidence="1" id="KW-0472">Membrane</keyword>
<keyword evidence="1" id="KW-1133">Transmembrane helix</keyword>
<dbReference type="EMBL" id="CM010719">
    <property type="protein sequence ID" value="RZC60379.1"/>
    <property type="molecule type" value="Genomic_DNA"/>
</dbReference>
<keyword evidence="1" id="KW-0812">Transmembrane</keyword>
<dbReference type="Proteomes" id="UP000316621">
    <property type="component" value="Chromosome 5"/>
</dbReference>
<protein>
    <submittedName>
        <fullName evidence="2">Uncharacterized protein</fullName>
    </submittedName>
</protein>
<proteinExistence type="predicted"/>
<reference evidence="2 3" key="1">
    <citation type="journal article" date="2018" name="Science">
        <title>The opium poppy genome and morphinan production.</title>
        <authorList>
            <person name="Guo L."/>
            <person name="Winzer T."/>
            <person name="Yang X."/>
            <person name="Li Y."/>
            <person name="Ning Z."/>
            <person name="He Z."/>
            <person name="Teodor R."/>
            <person name="Lu Y."/>
            <person name="Bowser T.A."/>
            <person name="Graham I.A."/>
            <person name="Ye K."/>
        </authorList>
    </citation>
    <scope>NUCLEOTIDE SEQUENCE [LARGE SCALE GENOMIC DNA]</scope>
    <source>
        <strain evidence="3">cv. HN1</strain>
        <tissue evidence="2">Leaves</tissue>
    </source>
</reference>
<evidence type="ECO:0000256" key="1">
    <source>
        <dbReference type="SAM" id="Phobius"/>
    </source>
</evidence>
<organism evidence="2 3">
    <name type="scientific">Papaver somniferum</name>
    <name type="common">Opium poppy</name>
    <dbReference type="NCBI Taxonomy" id="3469"/>
    <lineage>
        <taxon>Eukaryota</taxon>
        <taxon>Viridiplantae</taxon>
        <taxon>Streptophyta</taxon>
        <taxon>Embryophyta</taxon>
        <taxon>Tracheophyta</taxon>
        <taxon>Spermatophyta</taxon>
        <taxon>Magnoliopsida</taxon>
        <taxon>Ranunculales</taxon>
        <taxon>Papaveraceae</taxon>
        <taxon>Papaveroideae</taxon>
        <taxon>Papaver</taxon>
    </lineage>
</organism>
<accession>A0A4Y7JKV5</accession>
<dbReference type="Gramene" id="RZC60379">
    <property type="protein sequence ID" value="RZC60379"/>
    <property type="gene ID" value="C5167_022133"/>
</dbReference>
<keyword evidence="3" id="KW-1185">Reference proteome</keyword>
<feature type="transmembrane region" description="Helical" evidence="1">
    <location>
        <begin position="53"/>
        <end position="74"/>
    </location>
</feature>
<gene>
    <name evidence="2" type="ORF">C5167_022133</name>
</gene>
<dbReference type="AlphaFoldDB" id="A0A4Y7JKV5"/>
<name>A0A4Y7JKV5_PAPSO</name>